<accession>A0A7R9ACG7</accession>
<evidence type="ECO:0000256" key="1">
    <source>
        <dbReference type="SAM" id="MobiDB-lite"/>
    </source>
</evidence>
<evidence type="ECO:0000313" key="3">
    <source>
        <dbReference type="Proteomes" id="UP000677054"/>
    </source>
</evidence>
<dbReference type="EMBL" id="CAJPEV010003622">
    <property type="protein sequence ID" value="CAG0900173.1"/>
    <property type="molecule type" value="Genomic_DNA"/>
</dbReference>
<keyword evidence="3" id="KW-1185">Reference proteome</keyword>
<dbReference type="AlphaFoldDB" id="A0A7R9ACG7"/>
<evidence type="ECO:0000313" key="2">
    <source>
        <dbReference type="EMBL" id="CAD7251541.1"/>
    </source>
</evidence>
<feature type="region of interest" description="Disordered" evidence="1">
    <location>
        <begin position="101"/>
        <end position="128"/>
    </location>
</feature>
<proteinExistence type="predicted"/>
<feature type="compositionally biased region" description="Acidic residues" evidence="1">
    <location>
        <begin position="10"/>
        <end position="20"/>
    </location>
</feature>
<protein>
    <submittedName>
        <fullName evidence="2">Uncharacterized protein</fullName>
    </submittedName>
</protein>
<feature type="region of interest" description="Disordered" evidence="1">
    <location>
        <begin position="1"/>
        <end position="20"/>
    </location>
</feature>
<reference evidence="2" key="1">
    <citation type="submission" date="2020-11" db="EMBL/GenBank/DDBJ databases">
        <authorList>
            <person name="Tran Van P."/>
        </authorList>
    </citation>
    <scope>NUCLEOTIDE SEQUENCE</scope>
</reference>
<feature type="non-terminal residue" evidence="2">
    <location>
        <position position="151"/>
    </location>
</feature>
<name>A0A7R9ACG7_9CRUS</name>
<dbReference type="Proteomes" id="UP000677054">
    <property type="component" value="Unassembled WGS sequence"/>
</dbReference>
<sequence>MTQEKRSLEESPDGLELVDFEVESPEARFLEELTELERPQLGALNNVRGGREELGGQKGLEGQMGVEGQEGEGRGPQRLHHVPFRRKEVLKRAQTVLFQNVRGGREELGGQKGLDGQEGEGRGPQRLHHVPFRRKEVLKRAQTVLFQVKMS</sequence>
<gene>
    <name evidence="2" type="ORF">DSTB1V02_LOCUS11307</name>
</gene>
<organism evidence="2">
    <name type="scientific">Darwinula stevensoni</name>
    <dbReference type="NCBI Taxonomy" id="69355"/>
    <lineage>
        <taxon>Eukaryota</taxon>
        <taxon>Metazoa</taxon>
        <taxon>Ecdysozoa</taxon>
        <taxon>Arthropoda</taxon>
        <taxon>Crustacea</taxon>
        <taxon>Oligostraca</taxon>
        <taxon>Ostracoda</taxon>
        <taxon>Podocopa</taxon>
        <taxon>Podocopida</taxon>
        <taxon>Darwinulocopina</taxon>
        <taxon>Darwinuloidea</taxon>
        <taxon>Darwinulidae</taxon>
        <taxon>Darwinula</taxon>
    </lineage>
</organism>
<feature type="region of interest" description="Disordered" evidence="1">
    <location>
        <begin position="44"/>
        <end position="84"/>
    </location>
</feature>
<dbReference type="EMBL" id="LR903139">
    <property type="protein sequence ID" value="CAD7251541.1"/>
    <property type="molecule type" value="Genomic_DNA"/>
</dbReference>